<reference evidence="2 3" key="1">
    <citation type="submission" date="2019-06" db="EMBL/GenBank/DDBJ databases">
        <title>Whole genome shotgun sequence of Brevibacillus agri NBRC 15538.</title>
        <authorList>
            <person name="Hosoyama A."/>
            <person name="Uohara A."/>
            <person name="Ohji S."/>
            <person name="Ichikawa N."/>
        </authorList>
    </citation>
    <scope>NUCLEOTIDE SEQUENCE [LARGE SCALE GENOMIC DNA]</scope>
    <source>
        <strain evidence="2 3">NBRC 15538</strain>
    </source>
</reference>
<dbReference type="Proteomes" id="UP000317180">
    <property type="component" value="Unassembled WGS sequence"/>
</dbReference>
<evidence type="ECO:0000256" key="1">
    <source>
        <dbReference type="SAM" id="MobiDB-lite"/>
    </source>
</evidence>
<accession>A0ABQ0SY00</accession>
<feature type="region of interest" description="Disordered" evidence="1">
    <location>
        <begin position="1"/>
        <end position="35"/>
    </location>
</feature>
<comment type="caution">
    <text evidence="2">The sequence shown here is derived from an EMBL/GenBank/DDBJ whole genome shotgun (WGS) entry which is preliminary data.</text>
</comment>
<keyword evidence="3" id="KW-1185">Reference proteome</keyword>
<dbReference type="EMBL" id="BJOD01000154">
    <property type="protein sequence ID" value="GED28854.1"/>
    <property type="molecule type" value="Genomic_DNA"/>
</dbReference>
<gene>
    <name evidence="2" type="ORF">BAG01nite_49560</name>
</gene>
<name>A0ABQ0SY00_9BACL</name>
<sequence length="57" mass="6134">MNSLGRLTKERDSRVIQTSIPPRPTPSSAGHVKSRVNLAGPSAKAKYYLATDSEPVP</sequence>
<evidence type="ECO:0000313" key="2">
    <source>
        <dbReference type="EMBL" id="GED28854.1"/>
    </source>
</evidence>
<evidence type="ECO:0000313" key="3">
    <source>
        <dbReference type="Proteomes" id="UP000317180"/>
    </source>
</evidence>
<protein>
    <submittedName>
        <fullName evidence="2">Uncharacterized protein</fullName>
    </submittedName>
</protein>
<proteinExistence type="predicted"/>
<organism evidence="2 3">
    <name type="scientific">Brevibacillus agri</name>
    <dbReference type="NCBI Taxonomy" id="51101"/>
    <lineage>
        <taxon>Bacteria</taxon>
        <taxon>Bacillati</taxon>
        <taxon>Bacillota</taxon>
        <taxon>Bacilli</taxon>
        <taxon>Bacillales</taxon>
        <taxon>Paenibacillaceae</taxon>
        <taxon>Brevibacillus</taxon>
    </lineage>
</organism>